<dbReference type="Gene3D" id="3.30.200.20">
    <property type="entry name" value="Phosphorylase Kinase, domain 1"/>
    <property type="match status" value="1"/>
</dbReference>
<dbReference type="InterPro" id="IPR000719">
    <property type="entry name" value="Prot_kinase_dom"/>
</dbReference>
<dbReference type="PANTHER" id="PTHR44329">
    <property type="entry name" value="SERINE/THREONINE-PROTEIN KINASE TNNI3K-RELATED"/>
    <property type="match status" value="1"/>
</dbReference>
<dbReference type="GO" id="GO:0004674">
    <property type="term" value="F:protein serine/threonine kinase activity"/>
    <property type="evidence" value="ECO:0007669"/>
    <property type="project" value="TreeGrafter"/>
</dbReference>
<feature type="compositionally biased region" description="Polar residues" evidence="1">
    <location>
        <begin position="182"/>
        <end position="198"/>
    </location>
</feature>
<dbReference type="SUPFAM" id="SSF56112">
    <property type="entry name" value="Protein kinase-like (PK-like)"/>
    <property type="match status" value="1"/>
</dbReference>
<dbReference type="InterPro" id="IPR011009">
    <property type="entry name" value="Kinase-like_dom_sf"/>
</dbReference>
<feature type="region of interest" description="Disordered" evidence="1">
    <location>
        <begin position="176"/>
        <end position="200"/>
    </location>
</feature>
<dbReference type="Proteomes" id="UP001178507">
    <property type="component" value="Unassembled WGS sequence"/>
</dbReference>
<dbReference type="GO" id="GO:0005524">
    <property type="term" value="F:ATP binding"/>
    <property type="evidence" value="ECO:0007669"/>
    <property type="project" value="InterPro"/>
</dbReference>
<sequence length="456" mass="51919">MFYWCCAEQPPTSAKVEPGSEVQDAKADEDTLLEVEEDDGKVSVTALPVLEQSVEEREEADFLPRKLEPEGASRVGSKEVSFEAREPKELPKSEGTFVEGAPAQQATEEQRQAFKRAIGRRTRLSLDAEHSRWRLSKDEIIMKKQLSYTLKSTLYLAAWKGTEVVMKCVQIQEEVGAREPSKQQVHSASSDPTASRPVQGNEVNEDLLEELLHEIELLSSLRHPDLVLFIGACLDKDAPVMCITEYMPGGDLERYYMARRNEHQTDRWRPPLTRILDWCSAVARALSFLHSRSEPIVHRDLKPLNLLLTKHLEVKVADLGISKMMAAVASDQYNMTGGVGSWLYMAPEVVRHKHYNEKVDIYAFALIMYFLSAGRAPFHQIGKDPELVLKEYVKGNEPRPTASDCHLQLRPVMIQAWNADASERPSAQEMVDILREARARVNKCEKQWRHNWMRRA</sequence>
<proteinExistence type="predicted"/>
<feature type="domain" description="Protein kinase" evidence="2">
    <location>
        <begin position="140"/>
        <end position="453"/>
    </location>
</feature>
<comment type="caution">
    <text evidence="3">The sequence shown here is derived from an EMBL/GenBank/DDBJ whole genome shotgun (WGS) entry which is preliminary data.</text>
</comment>
<dbReference type="PANTHER" id="PTHR44329:SF140">
    <property type="entry name" value="INACTIVE PROTEIN TYROSINE KINASE PTKL"/>
    <property type="match status" value="1"/>
</dbReference>
<keyword evidence="4" id="KW-1185">Reference proteome</keyword>
<dbReference type="Gene3D" id="1.10.510.10">
    <property type="entry name" value="Transferase(Phosphotransferase) domain 1"/>
    <property type="match status" value="1"/>
</dbReference>
<evidence type="ECO:0000313" key="4">
    <source>
        <dbReference type="Proteomes" id="UP001178507"/>
    </source>
</evidence>
<dbReference type="EMBL" id="CAUJNA010000234">
    <property type="protein sequence ID" value="CAJ1374157.1"/>
    <property type="molecule type" value="Genomic_DNA"/>
</dbReference>
<dbReference type="AlphaFoldDB" id="A0AA36HRW2"/>
<accession>A0AA36HRW2</accession>
<dbReference type="InterPro" id="IPR051681">
    <property type="entry name" value="Ser/Thr_Kinases-Pseudokinases"/>
</dbReference>
<dbReference type="InterPro" id="IPR008271">
    <property type="entry name" value="Ser/Thr_kinase_AS"/>
</dbReference>
<gene>
    <name evidence="3" type="ORF">EVOR1521_LOCUS3782</name>
</gene>
<evidence type="ECO:0000259" key="2">
    <source>
        <dbReference type="PROSITE" id="PS50011"/>
    </source>
</evidence>
<feature type="region of interest" description="Disordered" evidence="1">
    <location>
        <begin position="58"/>
        <end position="111"/>
    </location>
</feature>
<protein>
    <recommendedName>
        <fullName evidence="2">Protein kinase domain-containing protein</fullName>
    </recommendedName>
</protein>
<evidence type="ECO:0000256" key="1">
    <source>
        <dbReference type="SAM" id="MobiDB-lite"/>
    </source>
</evidence>
<reference evidence="3" key="1">
    <citation type="submission" date="2023-08" db="EMBL/GenBank/DDBJ databases">
        <authorList>
            <person name="Chen Y."/>
            <person name="Shah S."/>
            <person name="Dougan E. K."/>
            <person name="Thang M."/>
            <person name="Chan C."/>
        </authorList>
    </citation>
    <scope>NUCLEOTIDE SEQUENCE</scope>
</reference>
<name>A0AA36HRW2_9DINO</name>
<dbReference type="Pfam" id="PF07714">
    <property type="entry name" value="PK_Tyr_Ser-Thr"/>
    <property type="match status" value="1"/>
</dbReference>
<dbReference type="InterPro" id="IPR001245">
    <property type="entry name" value="Ser-Thr/Tyr_kinase_cat_dom"/>
</dbReference>
<evidence type="ECO:0000313" key="3">
    <source>
        <dbReference type="EMBL" id="CAJ1374157.1"/>
    </source>
</evidence>
<feature type="compositionally biased region" description="Basic and acidic residues" evidence="1">
    <location>
        <begin position="60"/>
        <end position="92"/>
    </location>
</feature>
<organism evidence="3 4">
    <name type="scientific">Effrenium voratum</name>
    <dbReference type="NCBI Taxonomy" id="2562239"/>
    <lineage>
        <taxon>Eukaryota</taxon>
        <taxon>Sar</taxon>
        <taxon>Alveolata</taxon>
        <taxon>Dinophyceae</taxon>
        <taxon>Suessiales</taxon>
        <taxon>Symbiodiniaceae</taxon>
        <taxon>Effrenium</taxon>
    </lineage>
</organism>
<dbReference type="PROSITE" id="PS00108">
    <property type="entry name" value="PROTEIN_KINASE_ST"/>
    <property type="match status" value="1"/>
</dbReference>
<dbReference type="SMART" id="SM00220">
    <property type="entry name" value="S_TKc"/>
    <property type="match status" value="1"/>
</dbReference>
<dbReference type="PROSITE" id="PS50011">
    <property type="entry name" value="PROTEIN_KINASE_DOM"/>
    <property type="match status" value="1"/>
</dbReference>